<reference evidence="13 14" key="1">
    <citation type="journal article" date="2007" name="Nat. Biotechnol.">
        <title>Genome sequence and identification of candidate vaccine antigens from the animal pathogen Dichelobacter nodosus.</title>
        <authorList>
            <person name="Myers G.S."/>
            <person name="Parker D."/>
            <person name="Al-Hasani K."/>
            <person name="Kennan R.M."/>
            <person name="Seemann T."/>
            <person name="Ren Q."/>
            <person name="Badger J.H."/>
            <person name="Selengut J.D."/>
            <person name="Deboy R.T."/>
            <person name="Tettelin H."/>
            <person name="Boyce J.D."/>
            <person name="McCarl V.P."/>
            <person name="Han X."/>
            <person name="Nelson W.C."/>
            <person name="Madupu R."/>
            <person name="Mohamoud Y."/>
            <person name="Holley T."/>
            <person name="Fedorova N."/>
            <person name="Khouri H."/>
            <person name="Bottomley S.P."/>
            <person name="Whittington R.J."/>
            <person name="Adler B."/>
            <person name="Songer J.G."/>
            <person name="Rood J.I."/>
            <person name="Paulsen I.T."/>
        </authorList>
    </citation>
    <scope>NUCLEOTIDE SEQUENCE [LARGE SCALE GENOMIC DNA]</scope>
    <source>
        <strain evidence="13 14">VCS1703A</strain>
    </source>
</reference>
<feature type="domain" description="Aminoacyl-transfer RNA synthetases class-II family profile" evidence="12">
    <location>
        <begin position="1"/>
        <end position="327"/>
    </location>
</feature>
<organism evidence="13 14">
    <name type="scientific">Dichelobacter nodosus (strain VCS1703A)</name>
    <dbReference type="NCBI Taxonomy" id="246195"/>
    <lineage>
        <taxon>Bacteria</taxon>
        <taxon>Pseudomonadati</taxon>
        <taxon>Pseudomonadota</taxon>
        <taxon>Gammaproteobacteria</taxon>
        <taxon>Cardiobacteriales</taxon>
        <taxon>Cardiobacteriaceae</taxon>
        <taxon>Dichelobacter</taxon>
    </lineage>
</organism>
<keyword evidence="3 10" id="KW-0963">Cytoplasm</keyword>
<gene>
    <name evidence="10 13" type="primary">hisS</name>
    <name evidence="13" type="ordered locus">DNO_0517</name>
</gene>
<evidence type="ECO:0000256" key="7">
    <source>
        <dbReference type="ARBA" id="ARBA00022917"/>
    </source>
</evidence>
<evidence type="ECO:0000256" key="10">
    <source>
        <dbReference type="HAMAP-Rule" id="MF_00127"/>
    </source>
</evidence>
<dbReference type="SUPFAM" id="SSF52954">
    <property type="entry name" value="Class II aaRS ABD-related"/>
    <property type="match status" value="1"/>
</dbReference>
<proteinExistence type="inferred from homology"/>
<dbReference type="InterPro" id="IPR006195">
    <property type="entry name" value="aa-tRNA-synth_II"/>
</dbReference>
<evidence type="ECO:0000256" key="11">
    <source>
        <dbReference type="PIRSR" id="PIRSR001549-1"/>
    </source>
</evidence>
<evidence type="ECO:0000256" key="2">
    <source>
        <dbReference type="ARBA" id="ARBA00011738"/>
    </source>
</evidence>
<dbReference type="InterPro" id="IPR045864">
    <property type="entry name" value="aa-tRNA-synth_II/BPL/LPL"/>
</dbReference>
<dbReference type="HOGENOM" id="CLU_025113_1_1_6"/>
<dbReference type="KEGG" id="dno:DNO_0517"/>
<evidence type="ECO:0000256" key="1">
    <source>
        <dbReference type="ARBA" id="ARBA00008226"/>
    </source>
</evidence>
<evidence type="ECO:0000313" key="14">
    <source>
        <dbReference type="Proteomes" id="UP000000248"/>
    </source>
</evidence>
<dbReference type="InterPro" id="IPR004516">
    <property type="entry name" value="HisRS/HisZ"/>
</dbReference>
<feature type="binding site" evidence="11">
    <location>
        <position position="259"/>
    </location>
    <ligand>
        <name>L-histidine</name>
        <dbReference type="ChEBI" id="CHEBI:57595"/>
    </ligand>
</feature>
<dbReference type="CDD" id="cd00773">
    <property type="entry name" value="HisRS-like_core"/>
    <property type="match status" value="1"/>
</dbReference>
<evidence type="ECO:0000313" key="13">
    <source>
        <dbReference type="EMBL" id="ABQ13979.1"/>
    </source>
</evidence>
<dbReference type="eggNOG" id="COG0124">
    <property type="taxonomic scope" value="Bacteria"/>
</dbReference>
<dbReference type="Gene3D" id="3.30.930.10">
    <property type="entry name" value="Bira Bifunctional Protein, Domain 2"/>
    <property type="match status" value="1"/>
</dbReference>
<evidence type="ECO:0000256" key="9">
    <source>
        <dbReference type="ARBA" id="ARBA00047639"/>
    </source>
</evidence>
<dbReference type="STRING" id="246195.DNO_0517"/>
<evidence type="ECO:0000256" key="5">
    <source>
        <dbReference type="ARBA" id="ARBA00022741"/>
    </source>
</evidence>
<dbReference type="OrthoDB" id="9800814at2"/>
<dbReference type="HAMAP" id="MF_00127">
    <property type="entry name" value="His_tRNA_synth"/>
    <property type="match status" value="1"/>
</dbReference>
<dbReference type="SUPFAM" id="SSF55681">
    <property type="entry name" value="Class II aaRS and biotin synthetases"/>
    <property type="match status" value="1"/>
</dbReference>
<dbReference type="GO" id="GO:0006427">
    <property type="term" value="P:histidyl-tRNA aminoacylation"/>
    <property type="evidence" value="ECO:0007669"/>
    <property type="project" value="UniProtKB-UniRule"/>
</dbReference>
<dbReference type="GO" id="GO:0005737">
    <property type="term" value="C:cytoplasm"/>
    <property type="evidence" value="ECO:0007669"/>
    <property type="project" value="UniProtKB-SubCell"/>
</dbReference>
<keyword evidence="5 10" id="KW-0547">Nucleotide-binding</keyword>
<dbReference type="Pfam" id="PF03129">
    <property type="entry name" value="HGTP_anticodon"/>
    <property type="match status" value="1"/>
</dbReference>
<feature type="binding site" evidence="11">
    <location>
        <position position="113"/>
    </location>
    <ligand>
        <name>L-histidine</name>
        <dbReference type="ChEBI" id="CHEBI:57595"/>
    </ligand>
</feature>
<feature type="binding site" evidence="11">
    <location>
        <position position="131"/>
    </location>
    <ligand>
        <name>L-histidine</name>
        <dbReference type="ChEBI" id="CHEBI:57595"/>
    </ligand>
</feature>
<feature type="binding site" evidence="11">
    <location>
        <position position="127"/>
    </location>
    <ligand>
        <name>L-histidine</name>
        <dbReference type="ChEBI" id="CHEBI:57595"/>
    </ligand>
</feature>
<comment type="subcellular location">
    <subcellularLocation>
        <location evidence="10">Cytoplasm</location>
    </subcellularLocation>
</comment>
<evidence type="ECO:0000256" key="8">
    <source>
        <dbReference type="ARBA" id="ARBA00023146"/>
    </source>
</evidence>
<dbReference type="GO" id="GO:0005524">
    <property type="term" value="F:ATP binding"/>
    <property type="evidence" value="ECO:0007669"/>
    <property type="project" value="UniProtKB-UniRule"/>
</dbReference>
<dbReference type="PIRSF" id="PIRSF001549">
    <property type="entry name" value="His-tRNA_synth"/>
    <property type="match status" value="1"/>
</dbReference>
<name>A5EVL5_DICNV</name>
<keyword evidence="14" id="KW-1185">Reference proteome</keyword>
<evidence type="ECO:0000256" key="4">
    <source>
        <dbReference type="ARBA" id="ARBA00022598"/>
    </source>
</evidence>
<dbReference type="RefSeq" id="WP_012030852.1">
    <property type="nucleotide sequence ID" value="NC_009446.1"/>
</dbReference>
<feature type="binding site" evidence="11">
    <location>
        <begin position="84"/>
        <end position="86"/>
    </location>
    <ligand>
        <name>L-histidine</name>
        <dbReference type="ChEBI" id="CHEBI:57595"/>
    </ligand>
</feature>
<comment type="subunit">
    <text evidence="2 10">Homodimer.</text>
</comment>
<dbReference type="InterPro" id="IPR015807">
    <property type="entry name" value="His-tRNA-ligase"/>
</dbReference>
<comment type="catalytic activity">
    <reaction evidence="9 10">
        <text>tRNA(His) + L-histidine + ATP = L-histidyl-tRNA(His) + AMP + diphosphate + H(+)</text>
        <dbReference type="Rhea" id="RHEA:17313"/>
        <dbReference type="Rhea" id="RHEA-COMP:9665"/>
        <dbReference type="Rhea" id="RHEA-COMP:9689"/>
        <dbReference type="ChEBI" id="CHEBI:15378"/>
        <dbReference type="ChEBI" id="CHEBI:30616"/>
        <dbReference type="ChEBI" id="CHEBI:33019"/>
        <dbReference type="ChEBI" id="CHEBI:57595"/>
        <dbReference type="ChEBI" id="CHEBI:78442"/>
        <dbReference type="ChEBI" id="CHEBI:78527"/>
        <dbReference type="ChEBI" id="CHEBI:456215"/>
        <dbReference type="EC" id="6.1.1.21"/>
    </reaction>
</comment>
<dbReference type="PROSITE" id="PS50862">
    <property type="entry name" value="AA_TRNA_LIGASE_II"/>
    <property type="match status" value="1"/>
</dbReference>
<dbReference type="Pfam" id="PF13393">
    <property type="entry name" value="tRNA-synt_His"/>
    <property type="match status" value="1"/>
</dbReference>
<dbReference type="Gene3D" id="3.40.50.800">
    <property type="entry name" value="Anticodon-binding domain"/>
    <property type="match status" value="1"/>
</dbReference>
<dbReference type="InterPro" id="IPR036621">
    <property type="entry name" value="Anticodon-bd_dom_sf"/>
</dbReference>
<dbReference type="NCBIfam" id="TIGR00442">
    <property type="entry name" value="hisS"/>
    <property type="match status" value="1"/>
</dbReference>
<evidence type="ECO:0000256" key="3">
    <source>
        <dbReference type="ARBA" id="ARBA00022490"/>
    </source>
</evidence>
<dbReference type="EC" id="6.1.1.21" evidence="10"/>
<dbReference type="InterPro" id="IPR041715">
    <property type="entry name" value="HisRS-like_core"/>
</dbReference>
<feature type="binding site" evidence="11">
    <location>
        <begin position="263"/>
        <end position="264"/>
    </location>
    <ligand>
        <name>L-histidine</name>
        <dbReference type="ChEBI" id="CHEBI:57595"/>
    </ligand>
</feature>
<dbReference type="InterPro" id="IPR004154">
    <property type="entry name" value="Anticodon-bd"/>
</dbReference>
<keyword evidence="7 10" id="KW-0648">Protein biosynthesis</keyword>
<keyword evidence="6 10" id="KW-0067">ATP-binding</keyword>
<evidence type="ECO:0000256" key="6">
    <source>
        <dbReference type="ARBA" id="ARBA00022840"/>
    </source>
</evidence>
<dbReference type="Proteomes" id="UP000000248">
    <property type="component" value="Chromosome"/>
</dbReference>
<dbReference type="GO" id="GO:0004821">
    <property type="term" value="F:histidine-tRNA ligase activity"/>
    <property type="evidence" value="ECO:0007669"/>
    <property type="project" value="UniProtKB-UniRule"/>
</dbReference>
<sequence length="426" mass="48474">MSEHNIQSIRGMRDILPPESDLREQLMDKIHHKLHQFGYLPADLPLLEKTALFQRTIGSETDVVTKEMYTFLDRSEESVTLRPEATAGAVRAIIEQGRAQQVQRLYVEGAMFRYERPQKGRYRQFSQVSVESFGVKSAAQDVELIQLAYELFQELGLISLVRLELNTIGLPEERQLFQKDLVAYLQNHRQELDEDSQRRLETNPLRILDSKDPQVQACLDAAPALLDYLGSESQQHFEQVTTLLNALDIPWRLNPRLVRGLDYYCHTVFEWTTDALGAQSAVCAGGRYDGLVEQLGGAATPAAGFAFGVDRILLLLEQNAIWQARRPLIYMVIASFAEQAMAMQWAAKLRQQFPDDAIVLHNDYQSLKNQFKKADKSGADFVLVFGEQERENQQVNCKDLQSGAQHCFGFDELVAYLTAQKDKKCQ</sequence>
<dbReference type="EMBL" id="CP000513">
    <property type="protein sequence ID" value="ABQ13979.1"/>
    <property type="molecule type" value="Genomic_DNA"/>
</dbReference>
<protein>
    <recommendedName>
        <fullName evidence="10">Histidine--tRNA ligase</fullName>
        <ecNumber evidence="10">6.1.1.21</ecNumber>
    </recommendedName>
    <alternativeName>
        <fullName evidence="10">Histidyl-tRNA synthetase</fullName>
        <shortName evidence="10">HisRS</shortName>
    </alternativeName>
</protein>
<comment type="similarity">
    <text evidence="1 10">Belongs to the class-II aminoacyl-tRNA synthetase family.</text>
</comment>
<evidence type="ECO:0000259" key="12">
    <source>
        <dbReference type="PROSITE" id="PS50862"/>
    </source>
</evidence>
<dbReference type="PANTHER" id="PTHR43707:SF1">
    <property type="entry name" value="HISTIDINE--TRNA LIGASE, MITOCHONDRIAL-RELATED"/>
    <property type="match status" value="1"/>
</dbReference>
<keyword evidence="8 10" id="KW-0030">Aminoacyl-tRNA synthetase</keyword>
<keyword evidence="4 10" id="KW-0436">Ligase</keyword>
<dbReference type="AlphaFoldDB" id="A5EVL5"/>
<dbReference type="PANTHER" id="PTHR43707">
    <property type="entry name" value="HISTIDYL-TRNA SYNTHETASE"/>
    <property type="match status" value="1"/>
</dbReference>
<accession>A5EVL5</accession>